<accession>A0ABP5CS87</accession>
<name>A0ABP5CS87_9PSEU</name>
<comment type="caution">
    <text evidence="1">The sequence shown here is derived from an EMBL/GenBank/DDBJ whole genome shotgun (WGS) entry which is preliminary data.</text>
</comment>
<gene>
    <name evidence="1" type="ORF">GCM10009754_45340</name>
</gene>
<protein>
    <submittedName>
        <fullName evidence="1">Uncharacterized protein</fullName>
    </submittedName>
</protein>
<organism evidence="1 2">
    <name type="scientific">Amycolatopsis minnesotensis</name>
    <dbReference type="NCBI Taxonomy" id="337894"/>
    <lineage>
        <taxon>Bacteria</taxon>
        <taxon>Bacillati</taxon>
        <taxon>Actinomycetota</taxon>
        <taxon>Actinomycetes</taxon>
        <taxon>Pseudonocardiales</taxon>
        <taxon>Pseudonocardiaceae</taxon>
        <taxon>Amycolatopsis</taxon>
    </lineage>
</organism>
<proteinExistence type="predicted"/>
<dbReference type="Proteomes" id="UP001501116">
    <property type="component" value="Unassembled WGS sequence"/>
</dbReference>
<evidence type="ECO:0000313" key="2">
    <source>
        <dbReference type="Proteomes" id="UP001501116"/>
    </source>
</evidence>
<reference evidence="2" key="1">
    <citation type="journal article" date="2019" name="Int. J. Syst. Evol. Microbiol.">
        <title>The Global Catalogue of Microorganisms (GCM) 10K type strain sequencing project: providing services to taxonomists for standard genome sequencing and annotation.</title>
        <authorList>
            <consortium name="The Broad Institute Genomics Platform"/>
            <consortium name="The Broad Institute Genome Sequencing Center for Infectious Disease"/>
            <person name="Wu L."/>
            <person name="Ma J."/>
        </authorList>
    </citation>
    <scope>NUCLEOTIDE SEQUENCE [LARGE SCALE GENOMIC DNA]</scope>
    <source>
        <strain evidence="2">JCM 14545</strain>
    </source>
</reference>
<evidence type="ECO:0000313" key="1">
    <source>
        <dbReference type="EMBL" id="GAA1967535.1"/>
    </source>
</evidence>
<dbReference type="EMBL" id="BAAANN010000018">
    <property type="protein sequence ID" value="GAA1967535.1"/>
    <property type="molecule type" value="Genomic_DNA"/>
</dbReference>
<sequence length="172" mass="19171">MTEKPEDPEIGYRLDALAGVVRSELTAAGLPVTPDDHPLGTAGATVQVDRPDLHGVLVHWHAHPILMDAGQAAWADDPFGEGEEYEAFGRQTKGIGHAMQEAMREILTVAGLEVVDTNNDYAPDELLVTRRVTPSAWRARHDATFTRRHEGMLAAWNERHREEYDRNRGDQD</sequence>
<keyword evidence="2" id="KW-1185">Reference proteome</keyword>
<dbReference type="RefSeq" id="WP_344422143.1">
    <property type="nucleotide sequence ID" value="NZ_BAAANN010000018.1"/>
</dbReference>